<comment type="caution">
    <text evidence="1">The sequence shown here is derived from an EMBL/GenBank/DDBJ whole genome shotgun (WGS) entry which is preliminary data.</text>
</comment>
<accession>A0A8J3VRX5</accession>
<evidence type="ECO:0000313" key="1">
    <source>
        <dbReference type="EMBL" id="GIH16647.1"/>
    </source>
</evidence>
<name>A0A8J3VRX5_9ACTN</name>
<keyword evidence="2" id="KW-1185">Reference proteome</keyword>
<gene>
    <name evidence="1" type="ORF">Raf01_48190</name>
</gene>
<dbReference type="EMBL" id="BONZ01000045">
    <property type="protein sequence ID" value="GIH16647.1"/>
    <property type="molecule type" value="Genomic_DNA"/>
</dbReference>
<proteinExistence type="predicted"/>
<dbReference type="AlphaFoldDB" id="A0A8J3VRX5"/>
<evidence type="ECO:0000313" key="2">
    <source>
        <dbReference type="Proteomes" id="UP000642748"/>
    </source>
</evidence>
<organism evidence="1 2">
    <name type="scientific">Rugosimonospora africana</name>
    <dbReference type="NCBI Taxonomy" id="556532"/>
    <lineage>
        <taxon>Bacteria</taxon>
        <taxon>Bacillati</taxon>
        <taxon>Actinomycetota</taxon>
        <taxon>Actinomycetes</taxon>
        <taxon>Micromonosporales</taxon>
        <taxon>Micromonosporaceae</taxon>
        <taxon>Rugosimonospora</taxon>
    </lineage>
</organism>
<dbReference type="Proteomes" id="UP000642748">
    <property type="component" value="Unassembled WGS sequence"/>
</dbReference>
<reference evidence="1" key="1">
    <citation type="submission" date="2021-01" db="EMBL/GenBank/DDBJ databases">
        <title>Whole genome shotgun sequence of Rugosimonospora africana NBRC 104875.</title>
        <authorList>
            <person name="Komaki H."/>
            <person name="Tamura T."/>
        </authorList>
    </citation>
    <scope>NUCLEOTIDE SEQUENCE</scope>
    <source>
        <strain evidence="1">NBRC 104875</strain>
    </source>
</reference>
<protein>
    <submittedName>
        <fullName evidence="1">Uncharacterized protein</fullName>
    </submittedName>
</protein>
<sequence length="260" mass="28669">MLAPGYYECTSQALVNVIPPGAQGNLGSVPVYQPCGHRYQSGATSAGTPQCACGMYAVGACRDCGKPLCGRHVNIRNDTVFCAEHASAVEQARVQERAQHKERQLQALRAWEADVVRALLAVQDRVERFVRAVAEVEHAQTPELKALISDQPSDRAIADWLIAHASPPLGNILIHEQGLFGVKQCRYPGWSFHEGSVAIYNFPHGETRPGAISVLKDGRIYYDRSFEPAKNDRFNAAAIKRVYQNARMRPLRLPPRPSIA</sequence>